<feature type="coiled-coil region" evidence="1">
    <location>
        <begin position="133"/>
        <end position="188"/>
    </location>
</feature>
<dbReference type="GO" id="GO:0032511">
    <property type="term" value="P:late endosome to vacuole transport via multivesicular body sorting pathway"/>
    <property type="evidence" value="ECO:0007669"/>
    <property type="project" value="TreeGrafter"/>
</dbReference>
<proteinExistence type="predicted"/>
<feature type="region of interest" description="Disordered" evidence="2">
    <location>
        <begin position="192"/>
        <end position="215"/>
    </location>
</feature>
<reference evidence="3" key="1">
    <citation type="submission" date="2023-07" db="EMBL/GenBank/DDBJ databases">
        <authorList>
            <consortium name="AG Swart"/>
            <person name="Singh M."/>
            <person name="Singh A."/>
            <person name="Seah K."/>
            <person name="Emmerich C."/>
        </authorList>
    </citation>
    <scope>NUCLEOTIDE SEQUENCE</scope>
    <source>
        <strain evidence="3">DP1</strain>
    </source>
</reference>
<evidence type="ECO:0000256" key="1">
    <source>
        <dbReference type="SAM" id="Coils"/>
    </source>
</evidence>
<feature type="region of interest" description="Disordered" evidence="2">
    <location>
        <begin position="1"/>
        <end position="38"/>
    </location>
</feature>
<name>A0AAD1XW78_EUPCR</name>
<dbReference type="PANTHER" id="PTHR22761">
    <property type="entry name" value="CHARGED MULTIVESICULAR BODY PROTEIN"/>
    <property type="match status" value="1"/>
</dbReference>
<evidence type="ECO:0000313" key="4">
    <source>
        <dbReference type="Proteomes" id="UP001295684"/>
    </source>
</evidence>
<organism evidence="3 4">
    <name type="scientific">Euplotes crassus</name>
    <dbReference type="NCBI Taxonomy" id="5936"/>
    <lineage>
        <taxon>Eukaryota</taxon>
        <taxon>Sar</taxon>
        <taxon>Alveolata</taxon>
        <taxon>Ciliophora</taxon>
        <taxon>Intramacronucleata</taxon>
        <taxon>Spirotrichea</taxon>
        <taxon>Hypotrichia</taxon>
        <taxon>Euplotida</taxon>
        <taxon>Euplotidae</taxon>
        <taxon>Moneuplotes</taxon>
    </lineage>
</organism>
<keyword evidence="1" id="KW-0175">Coiled coil</keyword>
<protein>
    <recommendedName>
        <fullName evidence="5">Charged multivesicular body protein 5</fullName>
    </recommendedName>
</protein>
<dbReference type="EMBL" id="CAMPGE010022120">
    <property type="protein sequence ID" value="CAI2380190.1"/>
    <property type="molecule type" value="Genomic_DNA"/>
</dbReference>
<evidence type="ECO:0000256" key="2">
    <source>
        <dbReference type="SAM" id="MobiDB-lite"/>
    </source>
</evidence>
<dbReference type="GO" id="GO:0006900">
    <property type="term" value="P:vesicle budding from membrane"/>
    <property type="evidence" value="ECO:0007669"/>
    <property type="project" value="TreeGrafter"/>
</dbReference>
<accession>A0AAD1XW78</accession>
<dbReference type="InterPro" id="IPR005024">
    <property type="entry name" value="Snf7_fam"/>
</dbReference>
<evidence type="ECO:0008006" key="5">
    <source>
        <dbReference type="Google" id="ProtNLM"/>
    </source>
</evidence>
<dbReference type="Gene3D" id="1.10.287.1060">
    <property type="entry name" value="ESAT-6-like"/>
    <property type="match status" value="1"/>
</dbReference>
<gene>
    <name evidence="3" type="ORF">ECRASSUSDP1_LOCUS21620</name>
</gene>
<dbReference type="Pfam" id="PF03357">
    <property type="entry name" value="Snf7"/>
    <property type="match status" value="1"/>
</dbReference>
<sequence>MKALFGGSKKKKDKKDTGPKEPVPTLGETSSNLGSRASVLEGKVKKCNEELKPVLEQLKKASKSTKKGIQGRALNIIKRRKMYEKQLGVLQNQQFNVDQVAFTSESIQGNINMFAAMKEATEVQKVQMEKINYNDLEDMYDNMADMMADQEEINDMMARDFGVDELDEDEMLEELNELDEELAMAEMEGDISGGMGMAAEKNKKEEEDVLNDIMN</sequence>
<dbReference type="GO" id="GO:0005771">
    <property type="term" value="C:multivesicular body"/>
    <property type="evidence" value="ECO:0007669"/>
    <property type="project" value="TreeGrafter"/>
</dbReference>
<dbReference type="Proteomes" id="UP001295684">
    <property type="component" value="Unassembled WGS sequence"/>
</dbReference>
<dbReference type="AlphaFoldDB" id="A0AAD1XW78"/>
<comment type="caution">
    <text evidence="3">The sequence shown here is derived from an EMBL/GenBank/DDBJ whole genome shotgun (WGS) entry which is preliminary data.</text>
</comment>
<dbReference type="Gene3D" id="6.10.250.1710">
    <property type="match status" value="1"/>
</dbReference>
<keyword evidence="4" id="KW-1185">Reference proteome</keyword>
<evidence type="ECO:0000313" key="3">
    <source>
        <dbReference type="EMBL" id="CAI2380190.1"/>
    </source>
</evidence>